<name>A0ABU5EBR9_9PROT</name>
<dbReference type="Proteomes" id="UP001279642">
    <property type="component" value="Unassembled WGS sequence"/>
</dbReference>
<reference evidence="2 3" key="1">
    <citation type="journal article" date="2016" name="Antonie Van Leeuwenhoek">
        <title>Dongia soli sp. nov., isolated from soil from Dokdo, Korea.</title>
        <authorList>
            <person name="Kim D.U."/>
            <person name="Lee H."/>
            <person name="Kim H."/>
            <person name="Kim S.G."/>
            <person name="Ka J.O."/>
        </authorList>
    </citation>
    <scope>NUCLEOTIDE SEQUENCE [LARGE SCALE GENOMIC DNA]</scope>
    <source>
        <strain evidence="2 3">D78</strain>
    </source>
</reference>
<protein>
    <submittedName>
        <fullName evidence="2">Uncharacterized protein</fullName>
    </submittedName>
</protein>
<comment type="caution">
    <text evidence="2">The sequence shown here is derived from an EMBL/GenBank/DDBJ whole genome shotgun (WGS) entry which is preliminary data.</text>
</comment>
<proteinExistence type="predicted"/>
<feature type="chain" id="PRO_5047062175" evidence="1">
    <location>
        <begin position="20"/>
        <end position="165"/>
    </location>
</feature>
<evidence type="ECO:0000313" key="3">
    <source>
        <dbReference type="Proteomes" id="UP001279642"/>
    </source>
</evidence>
<dbReference type="EMBL" id="JAXCLW010000003">
    <property type="protein sequence ID" value="MDY0883827.1"/>
    <property type="molecule type" value="Genomic_DNA"/>
</dbReference>
<evidence type="ECO:0000313" key="2">
    <source>
        <dbReference type="EMBL" id="MDY0883827.1"/>
    </source>
</evidence>
<dbReference type="RefSeq" id="WP_320508893.1">
    <property type="nucleotide sequence ID" value="NZ_JAXCLW010000003.1"/>
</dbReference>
<keyword evidence="3" id="KW-1185">Reference proteome</keyword>
<accession>A0ABU5EBR9</accession>
<organism evidence="2 3">
    <name type="scientific">Dongia soli</name>
    <dbReference type="NCBI Taxonomy" id="600628"/>
    <lineage>
        <taxon>Bacteria</taxon>
        <taxon>Pseudomonadati</taxon>
        <taxon>Pseudomonadota</taxon>
        <taxon>Alphaproteobacteria</taxon>
        <taxon>Rhodospirillales</taxon>
        <taxon>Dongiaceae</taxon>
        <taxon>Dongia</taxon>
    </lineage>
</organism>
<gene>
    <name evidence="2" type="ORF">SMD27_13320</name>
</gene>
<feature type="signal peptide" evidence="1">
    <location>
        <begin position="1"/>
        <end position="19"/>
    </location>
</feature>
<evidence type="ECO:0000256" key="1">
    <source>
        <dbReference type="SAM" id="SignalP"/>
    </source>
</evidence>
<sequence length="165" mass="17889">MLANFLLPNALVFISSAAADSPSGNLQRTATDSPQDLVVPGAKPITDPAAIKAKLDNITIYGRYNDTGEDWIEYHLSDGRSAYWEKGCTYPGKWWIDNGQVCYAYPNYRNNAPNCFIMFVRPDGGVQFVSIFDNGQAYLASSSVKMTTGNDAHLPVGGISPCVGV</sequence>
<keyword evidence="1" id="KW-0732">Signal</keyword>